<evidence type="ECO:0000256" key="4">
    <source>
        <dbReference type="ARBA" id="ARBA00019377"/>
    </source>
</evidence>
<evidence type="ECO:0000256" key="3">
    <source>
        <dbReference type="ARBA" id="ARBA00011643"/>
    </source>
</evidence>
<evidence type="ECO:0000256" key="8">
    <source>
        <dbReference type="ARBA" id="ARBA00023163"/>
    </source>
</evidence>
<dbReference type="InterPro" id="IPR015111">
    <property type="entry name" value="Regulatory_HutP"/>
</dbReference>
<dbReference type="Pfam" id="PF09021">
    <property type="entry name" value="HutP"/>
    <property type="match status" value="1"/>
</dbReference>
<evidence type="ECO:0000256" key="7">
    <source>
        <dbReference type="ARBA" id="ARBA00023159"/>
    </source>
</evidence>
<protein>
    <recommendedName>
        <fullName evidence="4">Hut operon positive regulatory protein</fullName>
    </recommendedName>
</protein>
<keyword evidence="7" id="KW-0010">Activator</keyword>
<evidence type="ECO:0000256" key="1">
    <source>
        <dbReference type="ARBA" id="ARBA00002945"/>
    </source>
</evidence>
<evidence type="ECO:0000313" key="9">
    <source>
        <dbReference type="EMBL" id="AGA68368.1"/>
    </source>
</evidence>
<dbReference type="eggNOG" id="ENOG5032R90">
    <property type="taxonomic scope" value="Bacteria"/>
</dbReference>
<proteinExistence type="inferred from homology"/>
<comment type="function">
    <text evidence="1">Antiterminator that binds to cis-acting regulatory sequences on the mRNA in the presence of histidine, thereby suppressing transcription termination and activating the hut operon for histidine utilization.</text>
</comment>
<sequence length="145" mass="16160">MPENNKRQAKPSLERTAMALALAEPHEEMNELRKQMFSQNVYCAVTELRGTYNDLQPSGKLTHSVIAEAIRADAIRKEPKAICAITYAILEASQGIFVQDNSCTHYELKVGIASNQNWIAIAIFGRSSLHALTERCRVGLGYTHL</sequence>
<reference evidence="10" key="1">
    <citation type="submission" date="2012-02" db="EMBL/GenBank/DDBJ databases">
        <title>Complete sequence of Desulfitobacterium dichloroeliminans LMG P-21439.</title>
        <authorList>
            <person name="Lucas S."/>
            <person name="Han J."/>
            <person name="Lapidus A."/>
            <person name="Cheng J.-F."/>
            <person name="Goodwin L."/>
            <person name="Pitluck S."/>
            <person name="Peters L."/>
            <person name="Ovchinnikova G."/>
            <person name="Teshima H."/>
            <person name="Detter J.C."/>
            <person name="Han C."/>
            <person name="Tapia R."/>
            <person name="Land M."/>
            <person name="Hauser L."/>
            <person name="Kyrpides N."/>
            <person name="Ivanova N."/>
            <person name="Pagani I."/>
            <person name="Kruse T."/>
            <person name="de Vos W.M."/>
            <person name="Boon N."/>
            <person name="Smidt H."/>
            <person name="Woyke T."/>
        </authorList>
    </citation>
    <scope>NUCLEOTIDE SEQUENCE [LARGE SCALE GENOMIC DNA]</scope>
    <source>
        <strain evidence="10">LMG P-21439 / DCA1</strain>
    </source>
</reference>
<dbReference type="InterPro" id="IPR036482">
    <property type="entry name" value="Regulatory_HutP_sf"/>
</dbReference>
<dbReference type="EMBL" id="CP003344">
    <property type="protein sequence ID" value="AGA68368.1"/>
    <property type="molecule type" value="Genomic_DNA"/>
</dbReference>
<dbReference type="HOGENOM" id="CLU_126946_0_0_9"/>
<keyword evidence="5" id="KW-0694">RNA-binding</keyword>
<dbReference type="RefSeq" id="WP_015261369.1">
    <property type="nucleotide sequence ID" value="NC_019903.1"/>
</dbReference>
<dbReference type="Proteomes" id="UP000010797">
    <property type="component" value="Chromosome"/>
</dbReference>
<comment type="subunit">
    <text evidence="3">Homohexamer.</text>
</comment>
<accession>L0F5X5</accession>
<dbReference type="STRING" id="871963.Desdi_0844"/>
<keyword evidence="8" id="KW-0804">Transcription</keyword>
<gene>
    <name evidence="9" type="ordered locus">Desdi_0844</name>
</gene>
<dbReference type="GO" id="GO:0003723">
    <property type="term" value="F:RNA binding"/>
    <property type="evidence" value="ECO:0007669"/>
    <property type="project" value="UniProtKB-KW"/>
</dbReference>
<evidence type="ECO:0000256" key="2">
    <source>
        <dbReference type="ARBA" id="ARBA00009992"/>
    </source>
</evidence>
<dbReference type="SUPFAM" id="SSF111064">
    <property type="entry name" value="Hut operon positive regulatory protein HutP"/>
    <property type="match status" value="1"/>
</dbReference>
<evidence type="ECO:0000256" key="6">
    <source>
        <dbReference type="ARBA" id="ARBA00023015"/>
    </source>
</evidence>
<dbReference type="KEGG" id="ddl:Desdi_0844"/>
<dbReference type="OrthoDB" id="1724774at2"/>
<keyword evidence="6" id="KW-0805">Transcription regulation</keyword>
<dbReference type="Gene3D" id="3.40.1510.10">
    <property type="entry name" value="Hut operon regulatory protein HutP"/>
    <property type="match status" value="1"/>
</dbReference>
<evidence type="ECO:0000313" key="10">
    <source>
        <dbReference type="Proteomes" id="UP000010797"/>
    </source>
</evidence>
<organism evidence="9 10">
    <name type="scientific">Desulfitobacterium dichloroeliminans (strain LMG P-21439 / DCA1)</name>
    <dbReference type="NCBI Taxonomy" id="871963"/>
    <lineage>
        <taxon>Bacteria</taxon>
        <taxon>Bacillati</taxon>
        <taxon>Bacillota</taxon>
        <taxon>Clostridia</taxon>
        <taxon>Eubacteriales</taxon>
        <taxon>Desulfitobacteriaceae</taxon>
        <taxon>Desulfitobacterium</taxon>
    </lineage>
</organism>
<dbReference type="AlphaFoldDB" id="L0F5X5"/>
<evidence type="ECO:0000256" key="5">
    <source>
        <dbReference type="ARBA" id="ARBA00022884"/>
    </source>
</evidence>
<name>L0F5X5_DESDL</name>
<keyword evidence="10" id="KW-1185">Reference proteome</keyword>
<comment type="similarity">
    <text evidence="2">Belongs to the HutP family.</text>
</comment>